<dbReference type="InterPro" id="IPR011108">
    <property type="entry name" value="RMMBL"/>
</dbReference>
<dbReference type="Gene3D" id="3.60.15.10">
    <property type="entry name" value="Ribonuclease Z/Hydroxyacylglutathione hydrolase-like"/>
    <property type="match status" value="2"/>
</dbReference>
<reference evidence="2" key="1">
    <citation type="journal article" date="2015" name="Nature">
        <title>Complex archaea that bridge the gap between prokaryotes and eukaryotes.</title>
        <authorList>
            <person name="Spang A."/>
            <person name="Saw J.H."/>
            <person name="Jorgensen S.L."/>
            <person name="Zaremba-Niedzwiedzka K."/>
            <person name="Martijn J."/>
            <person name="Lind A.E."/>
            <person name="van Eijk R."/>
            <person name="Schleper C."/>
            <person name="Guy L."/>
            <person name="Ettema T.J."/>
        </authorList>
    </citation>
    <scope>NUCLEOTIDE SEQUENCE</scope>
</reference>
<dbReference type="Pfam" id="PF07521">
    <property type="entry name" value="RMMBL"/>
    <property type="match status" value="1"/>
</dbReference>
<dbReference type="PANTHER" id="PTHR43694">
    <property type="entry name" value="RIBONUCLEASE J"/>
    <property type="match status" value="1"/>
</dbReference>
<name>A0A0F9LZ75_9ZZZZ</name>
<organism evidence="2">
    <name type="scientific">marine sediment metagenome</name>
    <dbReference type="NCBI Taxonomy" id="412755"/>
    <lineage>
        <taxon>unclassified sequences</taxon>
        <taxon>metagenomes</taxon>
        <taxon>ecological metagenomes</taxon>
    </lineage>
</organism>
<proteinExistence type="predicted"/>
<dbReference type="InterPro" id="IPR036866">
    <property type="entry name" value="RibonucZ/Hydroxyglut_hydro"/>
</dbReference>
<gene>
    <name evidence="2" type="ORF">LCGC14_1154970</name>
</gene>
<sequence>NNFNGLNWQTFRTGDIIDIKGLKIIPFHVDHSVPGAYGFIIYTSAGPVVYTGDFRRHGPLSNMTEEFLNEIKTHNTILTKGETDKQQKDLISEGIKVLICDGTKIHKGIVESEQLVEENLEKLFAKNPFDFILVKYDRIDWDRFRTFSLMAKKYGWKYIITEMDAYFYYILNRKAIYESMREPNILKDDHIYILKRGTVRYKWQEKIRQILYKKGKSDRILDYRDLGSLGGKFFVYITYLTKILMKNLDFSRRGLFISSSIDPYSEEFFENTHTIRKELEPYGIPAYRVQASGHATPHDIINLIEEIKPKFLIPIHTEHSKYFGKIFQGSDIKVVLPSKYQPIEF</sequence>
<comment type="caution">
    <text evidence="2">The sequence shown here is derived from an EMBL/GenBank/DDBJ whole genome shotgun (WGS) entry which is preliminary data.</text>
</comment>
<evidence type="ECO:0000259" key="1">
    <source>
        <dbReference type="Pfam" id="PF07521"/>
    </source>
</evidence>
<feature type="non-terminal residue" evidence="2">
    <location>
        <position position="1"/>
    </location>
</feature>
<dbReference type="SUPFAM" id="SSF56281">
    <property type="entry name" value="Metallo-hydrolase/oxidoreductase"/>
    <property type="match status" value="1"/>
</dbReference>
<feature type="domain" description="Zn-dependent metallo-hydrolase RNA specificity" evidence="1">
    <location>
        <begin position="289"/>
        <end position="321"/>
    </location>
</feature>
<dbReference type="PANTHER" id="PTHR43694:SF1">
    <property type="entry name" value="RIBONUCLEASE J"/>
    <property type="match status" value="1"/>
</dbReference>
<dbReference type="EMBL" id="LAZR01005585">
    <property type="protein sequence ID" value="KKM98733.1"/>
    <property type="molecule type" value="Genomic_DNA"/>
</dbReference>
<evidence type="ECO:0000313" key="2">
    <source>
        <dbReference type="EMBL" id="KKM98733.1"/>
    </source>
</evidence>
<dbReference type="AlphaFoldDB" id="A0A0F9LZ75"/>
<accession>A0A0F9LZ75</accession>
<protein>
    <recommendedName>
        <fullName evidence="1">Zn-dependent metallo-hydrolase RNA specificity domain-containing protein</fullName>
    </recommendedName>
</protein>